<organism evidence="1 2">
    <name type="scientific">Thauera humireducens</name>
    <dbReference type="NCBI Taxonomy" id="1134435"/>
    <lineage>
        <taxon>Bacteria</taxon>
        <taxon>Pseudomonadati</taxon>
        <taxon>Pseudomonadota</taxon>
        <taxon>Betaproteobacteria</taxon>
        <taxon>Rhodocyclales</taxon>
        <taxon>Zoogloeaceae</taxon>
        <taxon>Thauera</taxon>
    </lineage>
</organism>
<dbReference type="AlphaFoldDB" id="A0A127K8P6"/>
<dbReference type="EMBL" id="CP014646">
    <property type="protein sequence ID" value="AMO38261.1"/>
    <property type="molecule type" value="Genomic_DNA"/>
</dbReference>
<dbReference type="Pfam" id="PF11390">
    <property type="entry name" value="FdsD"/>
    <property type="match status" value="1"/>
</dbReference>
<proteinExistence type="predicted"/>
<sequence>MDIDNLVRMANRIGDYFAAYPDRNEAAVSIARHIEMFWTPQMRRALLDLATTEARTQALQPLVAHAVARHLARPAATHDQG</sequence>
<gene>
    <name evidence="1" type="ORF">AC731_015755</name>
</gene>
<dbReference type="STRING" id="1134435.AC731_015755"/>
<dbReference type="KEGG" id="thu:AC731_015755"/>
<evidence type="ECO:0000313" key="1">
    <source>
        <dbReference type="EMBL" id="AMO38261.1"/>
    </source>
</evidence>
<dbReference type="InterPro" id="IPR021074">
    <property type="entry name" value="Formate_DH_dsu"/>
</dbReference>
<reference evidence="2" key="1">
    <citation type="submission" date="2016-03" db="EMBL/GenBank/DDBJ databases">
        <authorList>
            <person name="Ma C."/>
            <person name="Zhou S."/>
            <person name="Yang G."/>
        </authorList>
    </citation>
    <scope>NUCLEOTIDE SEQUENCE [LARGE SCALE GENOMIC DNA]</scope>
    <source>
        <strain evidence="2">SgZ-1</strain>
    </source>
</reference>
<evidence type="ECO:0008006" key="3">
    <source>
        <dbReference type="Google" id="ProtNLM"/>
    </source>
</evidence>
<protein>
    <recommendedName>
        <fullName evidence="3">Formate dehydrogenase</fullName>
    </recommendedName>
</protein>
<name>A0A127K8P6_9RHOO</name>
<keyword evidence="2" id="KW-1185">Reference proteome</keyword>
<dbReference type="Proteomes" id="UP000036902">
    <property type="component" value="Chromosome"/>
</dbReference>
<dbReference type="RefSeq" id="WP_048707453.1">
    <property type="nucleotide sequence ID" value="NZ_CP014646.1"/>
</dbReference>
<accession>A0A127K8P6</accession>
<evidence type="ECO:0000313" key="2">
    <source>
        <dbReference type="Proteomes" id="UP000036902"/>
    </source>
</evidence>